<dbReference type="Gene3D" id="1.20.1290.10">
    <property type="entry name" value="AhpD-like"/>
    <property type="match status" value="1"/>
</dbReference>
<evidence type="ECO:0000313" key="2">
    <source>
        <dbReference type="EMBL" id="MDI3405229.1"/>
    </source>
</evidence>
<dbReference type="Pfam" id="PF02627">
    <property type="entry name" value="CMD"/>
    <property type="match status" value="1"/>
</dbReference>
<proteinExistence type="predicted"/>
<comment type="caution">
    <text evidence="2">The sequence shown here is derived from an EMBL/GenBank/DDBJ whole genome shotgun (WGS) entry which is preliminary data.</text>
</comment>
<dbReference type="SUPFAM" id="SSF69118">
    <property type="entry name" value="AhpD-like"/>
    <property type="match status" value="1"/>
</dbReference>
<gene>
    <name evidence="2" type="ORF">QIS96_15550</name>
</gene>
<dbReference type="EMBL" id="JASCIQ010000014">
    <property type="protein sequence ID" value="MDI3405229.1"/>
    <property type="molecule type" value="Genomic_DNA"/>
</dbReference>
<accession>A0ABT6SBR7</accession>
<organism evidence="2 3">
    <name type="scientific">Streptomyces cavernicola</name>
    <dbReference type="NCBI Taxonomy" id="3043613"/>
    <lineage>
        <taxon>Bacteria</taxon>
        <taxon>Bacillati</taxon>
        <taxon>Actinomycetota</taxon>
        <taxon>Actinomycetes</taxon>
        <taxon>Kitasatosporales</taxon>
        <taxon>Streptomycetaceae</taxon>
        <taxon>Streptomyces</taxon>
    </lineage>
</organism>
<dbReference type="Proteomes" id="UP001223978">
    <property type="component" value="Unassembled WGS sequence"/>
</dbReference>
<dbReference type="InterPro" id="IPR003779">
    <property type="entry name" value="CMD-like"/>
</dbReference>
<keyword evidence="3" id="KW-1185">Reference proteome</keyword>
<feature type="domain" description="Carboxymuconolactone decarboxylase-like" evidence="1">
    <location>
        <begin position="2"/>
        <end position="38"/>
    </location>
</feature>
<evidence type="ECO:0000259" key="1">
    <source>
        <dbReference type="Pfam" id="PF02627"/>
    </source>
</evidence>
<dbReference type="InterPro" id="IPR029032">
    <property type="entry name" value="AhpD-like"/>
</dbReference>
<reference evidence="2 3" key="1">
    <citation type="submission" date="2023-05" db="EMBL/GenBank/DDBJ databases">
        <title>Draft genome sequence of Streptomyces sp. B-S-A6 isolated from a cave soil in Thailand.</title>
        <authorList>
            <person name="Chamroensaksri N."/>
            <person name="Muangham S."/>
        </authorList>
    </citation>
    <scope>NUCLEOTIDE SEQUENCE [LARGE SCALE GENOMIC DNA]</scope>
    <source>
        <strain evidence="2 3">B-S-A6</strain>
    </source>
</reference>
<sequence length="39" mass="4675">MRFAARLMPRGTLPRRDTELIILRVSRLCDCAYEFTHHE</sequence>
<evidence type="ECO:0000313" key="3">
    <source>
        <dbReference type="Proteomes" id="UP001223978"/>
    </source>
</evidence>
<dbReference type="RefSeq" id="WP_282543208.1">
    <property type="nucleotide sequence ID" value="NZ_JASCIQ010000014.1"/>
</dbReference>
<protein>
    <submittedName>
        <fullName evidence="2">Carboxymuconolactone decarboxylase family protein</fullName>
    </submittedName>
</protein>
<name>A0ABT6SBR7_9ACTN</name>